<evidence type="ECO:0000313" key="2">
    <source>
        <dbReference type="EMBL" id="RAK31091.1"/>
    </source>
</evidence>
<feature type="binding site" evidence="1">
    <location>
        <position position="194"/>
    </location>
    <ligand>
        <name>Zn(2+)</name>
        <dbReference type="ChEBI" id="CHEBI:29105"/>
    </ligand>
</feature>
<accession>A0A364JWR3</accession>
<keyword evidence="3" id="KW-1185">Reference proteome</keyword>
<name>A0A364JWR3_9HYPH</name>
<dbReference type="GO" id="GO:0006284">
    <property type="term" value="P:base-excision repair"/>
    <property type="evidence" value="ECO:0007669"/>
    <property type="project" value="InterPro"/>
</dbReference>
<dbReference type="GO" id="GO:0008725">
    <property type="term" value="F:DNA-3-methyladenine glycosylase activity"/>
    <property type="evidence" value="ECO:0007669"/>
    <property type="project" value="InterPro"/>
</dbReference>
<protein>
    <submittedName>
        <fullName evidence="2">DNA-3-methyladenine glycosylase I</fullName>
    </submittedName>
</protein>
<keyword evidence="1" id="KW-0479">Metal-binding</keyword>
<dbReference type="PANTHER" id="PTHR30037:SF4">
    <property type="entry name" value="DNA-3-METHYLADENINE GLYCOSYLASE I"/>
    <property type="match status" value="1"/>
</dbReference>
<comment type="caution">
    <text evidence="2">The sequence shown here is derived from an EMBL/GenBank/DDBJ whole genome shotgun (WGS) entry which is preliminary data.</text>
</comment>
<sequence length="215" mass="24633">MSDPAMKKTGLMSDSAGVQRCFWSGTQPDYIAYHDEEWGVPVNSDFRIFEKICLEGFQSGLSWLTILRKRENFRAAFDGFDFHRVARYDERDTQRLLANKGIVRHRGKIVSTINNANRALELVAEKGSLAAYFWSFEPSIEERPAKIDYATLVANPITEMSIKISKDLKKRGWSFVGPTTIYAFMQAMGLVNDHIEGCHCREKVEQLRQSFVRPV</sequence>
<dbReference type="SUPFAM" id="SSF48150">
    <property type="entry name" value="DNA-glycosylase"/>
    <property type="match status" value="1"/>
</dbReference>
<keyword evidence="1" id="KW-0862">Zinc</keyword>
<dbReference type="Gene3D" id="1.10.340.30">
    <property type="entry name" value="Hypothetical protein, domain 2"/>
    <property type="match status" value="1"/>
</dbReference>
<dbReference type="InterPro" id="IPR052891">
    <property type="entry name" value="DNA-3mA_glycosylase"/>
</dbReference>
<proteinExistence type="predicted"/>
<dbReference type="PANTHER" id="PTHR30037">
    <property type="entry name" value="DNA-3-METHYLADENINE GLYCOSYLASE 1"/>
    <property type="match status" value="1"/>
</dbReference>
<evidence type="ECO:0000256" key="1">
    <source>
        <dbReference type="PIRSR" id="PIRSR605019-1"/>
    </source>
</evidence>
<dbReference type="InterPro" id="IPR011257">
    <property type="entry name" value="DNA_glycosylase"/>
</dbReference>
<feature type="binding site" evidence="1">
    <location>
        <position position="21"/>
    </location>
    <ligand>
        <name>Zn(2+)</name>
        <dbReference type="ChEBI" id="CHEBI:29105"/>
    </ligand>
</feature>
<gene>
    <name evidence="2" type="ORF">C7374_103230</name>
</gene>
<dbReference type="AlphaFoldDB" id="A0A364JWR3"/>
<dbReference type="OrthoDB" id="9807664at2"/>
<dbReference type="Pfam" id="PF03352">
    <property type="entry name" value="Adenine_glyco"/>
    <property type="match status" value="1"/>
</dbReference>
<dbReference type="Proteomes" id="UP000249453">
    <property type="component" value="Unassembled WGS sequence"/>
</dbReference>
<organism evidence="2 3">
    <name type="scientific">Falsochrobactrum ovis</name>
    <dbReference type="NCBI Taxonomy" id="1293442"/>
    <lineage>
        <taxon>Bacteria</taxon>
        <taxon>Pseudomonadati</taxon>
        <taxon>Pseudomonadota</taxon>
        <taxon>Alphaproteobacteria</taxon>
        <taxon>Hyphomicrobiales</taxon>
        <taxon>Brucellaceae</taxon>
        <taxon>Falsochrobactrum</taxon>
    </lineage>
</organism>
<dbReference type="EMBL" id="QLMK01000003">
    <property type="protein sequence ID" value="RAK31091.1"/>
    <property type="molecule type" value="Genomic_DNA"/>
</dbReference>
<dbReference type="InterPro" id="IPR005019">
    <property type="entry name" value="Adenine_glyco"/>
</dbReference>
<feature type="binding site" evidence="1">
    <location>
        <position position="198"/>
    </location>
    <ligand>
        <name>Zn(2+)</name>
        <dbReference type="ChEBI" id="CHEBI:29105"/>
    </ligand>
</feature>
<dbReference type="GO" id="GO:0046872">
    <property type="term" value="F:metal ion binding"/>
    <property type="evidence" value="ECO:0007669"/>
    <property type="project" value="UniProtKB-KW"/>
</dbReference>
<dbReference type="RefSeq" id="WP_111574846.1">
    <property type="nucleotide sequence ID" value="NZ_JBHEEY010000002.1"/>
</dbReference>
<feature type="binding site" evidence="1">
    <location>
        <position position="34"/>
    </location>
    <ligand>
        <name>Zn(2+)</name>
        <dbReference type="ChEBI" id="CHEBI:29105"/>
    </ligand>
</feature>
<evidence type="ECO:0000313" key="3">
    <source>
        <dbReference type="Proteomes" id="UP000249453"/>
    </source>
</evidence>
<reference evidence="2 3" key="1">
    <citation type="submission" date="2018-06" db="EMBL/GenBank/DDBJ databases">
        <title>Genomic Encyclopedia of Type Strains, Phase IV (KMG-IV): sequencing the most valuable type-strain genomes for metagenomic binning, comparative biology and taxonomic classification.</title>
        <authorList>
            <person name="Goeker M."/>
        </authorList>
    </citation>
    <scope>NUCLEOTIDE SEQUENCE [LARGE SCALE GENOMIC DNA]</scope>
    <source>
        <strain evidence="2 3">DSM 26720</strain>
    </source>
</reference>